<name>A0A8I1LDP1_9CORY</name>
<dbReference type="Gene3D" id="3.40.50.1240">
    <property type="entry name" value="Phosphoglycerate mutase-like"/>
    <property type="match status" value="1"/>
</dbReference>
<dbReference type="GO" id="GO:0005737">
    <property type="term" value="C:cytoplasm"/>
    <property type="evidence" value="ECO:0007669"/>
    <property type="project" value="TreeGrafter"/>
</dbReference>
<protein>
    <submittedName>
        <fullName evidence="1">Histidine phosphatase family protein</fullName>
    </submittedName>
</protein>
<evidence type="ECO:0000313" key="2">
    <source>
        <dbReference type="Proteomes" id="UP000603369"/>
    </source>
</evidence>
<dbReference type="SMART" id="SM00855">
    <property type="entry name" value="PGAM"/>
    <property type="match status" value="1"/>
</dbReference>
<dbReference type="InterPro" id="IPR050275">
    <property type="entry name" value="PGM_Phosphatase"/>
</dbReference>
<dbReference type="Proteomes" id="UP000603369">
    <property type="component" value="Unassembled WGS sequence"/>
</dbReference>
<comment type="caution">
    <text evidence="1">The sequence shown here is derived from an EMBL/GenBank/DDBJ whole genome shotgun (WGS) entry which is preliminary data.</text>
</comment>
<dbReference type="InterPro" id="IPR013078">
    <property type="entry name" value="His_Pase_superF_clade-1"/>
</dbReference>
<evidence type="ECO:0000313" key="1">
    <source>
        <dbReference type="EMBL" id="MBK3428964.1"/>
    </source>
</evidence>
<dbReference type="PANTHER" id="PTHR48100">
    <property type="entry name" value="BROAD-SPECIFICITY PHOSPHATASE YOR283W-RELATED"/>
    <property type="match status" value="1"/>
</dbReference>
<dbReference type="PANTHER" id="PTHR48100:SF51">
    <property type="entry name" value="PHOSPHOGLYCERATE MUTASE"/>
    <property type="match status" value="1"/>
</dbReference>
<sequence>MTRTIVHLVRHGEVHNPEKILYGRIPGYHLSSRGHSMAARTAESFRDHDVAYLAASPLQRAQETARPIAQVTGLDVDVDKTLIESGNRFEGLRTKGLRSALWNPRRWPLLVNPLEPSWGEPYEQIAERMLGSIERARTAAAGHEAILVSHQLPIVMVQRTVLGQRLPHAPWNRECDLASVTSLLFEDNQVTDIFYSEPAQEI</sequence>
<organism evidence="1 2">
    <name type="scientific">Corynebacterium tuberculostearicum</name>
    <dbReference type="NCBI Taxonomy" id="38304"/>
    <lineage>
        <taxon>Bacteria</taxon>
        <taxon>Bacillati</taxon>
        <taxon>Actinomycetota</taxon>
        <taxon>Actinomycetes</taxon>
        <taxon>Mycobacteriales</taxon>
        <taxon>Corynebacteriaceae</taxon>
        <taxon>Corynebacterium</taxon>
    </lineage>
</organism>
<proteinExistence type="predicted"/>
<dbReference type="EMBL" id="JAEHFL010000018">
    <property type="protein sequence ID" value="MBK3428964.1"/>
    <property type="molecule type" value="Genomic_DNA"/>
</dbReference>
<dbReference type="AlphaFoldDB" id="A0A8I1LDP1"/>
<dbReference type="InterPro" id="IPR029033">
    <property type="entry name" value="His_PPase_superfam"/>
</dbReference>
<dbReference type="RefSeq" id="WP_198492465.1">
    <property type="nucleotide sequence ID" value="NZ_CP175770.1"/>
</dbReference>
<dbReference type="GO" id="GO:0016791">
    <property type="term" value="F:phosphatase activity"/>
    <property type="evidence" value="ECO:0007669"/>
    <property type="project" value="TreeGrafter"/>
</dbReference>
<dbReference type="CDD" id="cd07067">
    <property type="entry name" value="HP_PGM_like"/>
    <property type="match status" value="1"/>
</dbReference>
<accession>A0A8I1LDP1</accession>
<reference evidence="1 2" key="1">
    <citation type="submission" date="2020-12" db="EMBL/GenBank/DDBJ databases">
        <title>Draft genome sequence of the commensal strain Corynebacterium tuberculostearicum MFP09/CIP 102622 isolated from human skin.</title>
        <authorList>
            <person name="Boukerb A.M."/>
            <person name="Janvier X."/>
            <person name="Feuilloley M.G.J."/>
            <person name="Groboillot A."/>
        </authorList>
    </citation>
    <scope>NUCLEOTIDE SEQUENCE [LARGE SCALE GENOMIC DNA]</scope>
    <source>
        <strain evidence="1 2">CIP 102622</strain>
    </source>
</reference>
<gene>
    <name evidence="1" type="ORF">JDP02_10665</name>
</gene>
<dbReference type="Pfam" id="PF00300">
    <property type="entry name" value="His_Phos_1"/>
    <property type="match status" value="1"/>
</dbReference>
<dbReference type="SUPFAM" id="SSF53254">
    <property type="entry name" value="Phosphoglycerate mutase-like"/>
    <property type="match status" value="1"/>
</dbReference>
<keyword evidence="2" id="KW-1185">Reference proteome</keyword>